<dbReference type="Pfam" id="PF00905">
    <property type="entry name" value="Transpeptidase"/>
    <property type="match status" value="1"/>
</dbReference>
<dbReference type="PANTHER" id="PTHR30627:SF1">
    <property type="entry name" value="PEPTIDOGLYCAN D,D-TRANSPEPTIDASE FTSI"/>
    <property type="match status" value="1"/>
</dbReference>
<feature type="domain" description="Penicillin-binding protein dimerisation" evidence="6">
    <location>
        <begin position="71"/>
        <end position="180"/>
    </location>
</feature>
<keyword evidence="8" id="KW-1185">Reference proteome</keyword>
<evidence type="ECO:0000256" key="2">
    <source>
        <dbReference type="ARBA" id="ARBA00022645"/>
    </source>
</evidence>
<dbReference type="InterPro" id="IPR050515">
    <property type="entry name" value="Beta-lactam/transpept"/>
</dbReference>
<keyword evidence="2" id="KW-0645">Protease</keyword>
<organism evidence="7 8">
    <name type="scientific">Aureimonas fodinaquatilis</name>
    <dbReference type="NCBI Taxonomy" id="2565783"/>
    <lineage>
        <taxon>Bacteria</taxon>
        <taxon>Pseudomonadati</taxon>
        <taxon>Pseudomonadota</taxon>
        <taxon>Alphaproteobacteria</taxon>
        <taxon>Hyphomicrobiales</taxon>
        <taxon>Aurantimonadaceae</taxon>
        <taxon>Aureimonas</taxon>
    </lineage>
</organism>
<evidence type="ECO:0000259" key="6">
    <source>
        <dbReference type="Pfam" id="PF03717"/>
    </source>
</evidence>
<dbReference type="GO" id="GO:0071555">
    <property type="term" value="P:cell wall organization"/>
    <property type="evidence" value="ECO:0007669"/>
    <property type="project" value="TreeGrafter"/>
</dbReference>
<sequence>MSVPSFRPKAPSFGMTPKRKLGPIEPARNRIRTLTTVTLFAIAYAAITARLLAFGVADETSTAYYPVTPSVARPDIHDRNGSILATDLPSYSAFAEPRRIVDVDEAVEKILAVFPELNARSLHSRLRGESGFTWIKRSVTPAEQQSLWQQGIPGVGFRRETSRLYPNGPAAAQVLGAVNIDNQGISGIEKWVDQSGLDALRSAGMDLQKADLTPVELSLDLKVQQAFAHELHAEIERYNAIGGAGLVLNVNNGEVISLVSIPDFDPNDSTQALKPENINRINVGVYEMGSTFKALTTAMSLDSGIYNMHSVLDASKPLSFGRFRINDFRGENRPLNVPEAFLASSNIAFGRMAMGVGVDQHKSFLKKLGQLDRLVTELPENATPIVPKNWQPVNTATIAFGHGLAVTPLQAAMGVSALVNGGHLIRPTFIKGSDVSARTIQDAVIKTETVEELRYLMRLNALSGSAKGADLPGYYVGGKTGTAEKVVNGRYDKTRVMTSFMGVLPANNPQYLVLVILDEPKPTKDTHGFRTSGWNAVPAASRIMRRILPIMRVAPKLGTPENPFPYVTAQRPFGINRIQTDQPNLTLTNL</sequence>
<dbReference type="Gene3D" id="3.90.1310.10">
    <property type="entry name" value="Penicillin-binding protein 2a (Domain 2)"/>
    <property type="match status" value="1"/>
</dbReference>
<dbReference type="GO" id="GO:0005886">
    <property type="term" value="C:plasma membrane"/>
    <property type="evidence" value="ECO:0007669"/>
    <property type="project" value="TreeGrafter"/>
</dbReference>
<accession>A0A5B0DUV8</accession>
<dbReference type="Gene3D" id="3.30.450.330">
    <property type="match status" value="1"/>
</dbReference>
<dbReference type="InterPro" id="IPR012338">
    <property type="entry name" value="Beta-lactam/transpept-like"/>
</dbReference>
<evidence type="ECO:0000256" key="4">
    <source>
        <dbReference type="SAM" id="MobiDB-lite"/>
    </source>
</evidence>
<protein>
    <submittedName>
        <fullName evidence="7">Penicillin-binding protein 2</fullName>
    </submittedName>
</protein>
<keyword evidence="2" id="KW-0378">Hydrolase</keyword>
<dbReference type="InterPro" id="IPR001460">
    <property type="entry name" value="PCN-bd_Tpept"/>
</dbReference>
<evidence type="ECO:0000256" key="3">
    <source>
        <dbReference type="ARBA" id="ARBA00023136"/>
    </source>
</evidence>
<dbReference type="InterPro" id="IPR005311">
    <property type="entry name" value="PBP_dimer"/>
</dbReference>
<feature type="region of interest" description="Disordered" evidence="4">
    <location>
        <begin position="1"/>
        <end position="21"/>
    </location>
</feature>
<dbReference type="SUPFAM" id="SSF56519">
    <property type="entry name" value="Penicillin binding protein dimerisation domain"/>
    <property type="match status" value="1"/>
</dbReference>
<evidence type="ECO:0000256" key="1">
    <source>
        <dbReference type="ARBA" id="ARBA00004370"/>
    </source>
</evidence>
<dbReference type="SUPFAM" id="SSF56601">
    <property type="entry name" value="beta-lactamase/transpeptidase-like"/>
    <property type="match status" value="1"/>
</dbReference>
<comment type="caution">
    <text evidence="7">The sequence shown here is derived from an EMBL/GenBank/DDBJ whole genome shotgun (WGS) entry which is preliminary data.</text>
</comment>
<dbReference type="Proteomes" id="UP000324738">
    <property type="component" value="Unassembled WGS sequence"/>
</dbReference>
<dbReference type="GO" id="GO:0008658">
    <property type="term" value="F:penicillin binding"/>
    <property type="evidence" value="ECO:0007669"/>
    <property type="project" value="InterPro"/>
</dbReference>
<dbReference type="OrthoDB" id="9789078at2"/>
<proteinExistence type="predicted"/>
<name>A0A5B0DUV8_9HYPH</name>
<evidence type="ECO:0000313" key="8">
    <source>
        <dbReference type="Proteomes" id="UP000324738"/>
    </source>
</evidence>
<dbReference type="AlphaFoldDB" id="A0A5B0DUV8"/>
<dbReference type="EMBL" id="VTWH01000002">
    <property type="protein sequence ID" value="KAA0970597.1"/>
    <property type="molecule type" value="Genomic_DNA"/>
</dbReference>
<feature type="domain" description="Penicillin-binding protein transpeptidase" evidence="5">
    <location>
        <begin position="244"/>
        <end position="525"/>
    </location>
</feature>
<comment type="subcellular location">
    <subcellularLocation>
        <location evidence="1">Membrane</location>
    </subcellularLocation>
</comment>
<keyword evidence="3" id="KW-0472">Membrane</keyword>
<keyword evidence="2" id="KW-0121">Carboxypeptidase</keyword>
<dbReference type="GO" id="GO:0004180">
    <property type="term" value="F:carboxypeptidase activity"/>
    <property type="evidence" value="ECO:0007669"/>
    <property type="project" value="UniProtKB-KW"/>
</dbReference>
<reference evidence="7 8" key="1">
    <citation type="submission" date="2019-08" db="EMBL/GenBank/DDBJ databases">
        <title>Aureimonas fodiniaquatilis sp. nov., isolated from a coal mine wastewater.</title>
        <authorList>
            <person name="Kim W."/>
        </authorList>
    </citation>
    <scope>NUCLEOTIDE SEQUENCE [LARGE SCALE GENOMIC DNA]</scope>
    <source>
        <strain evidence="7 8">CAU 1482</strain>
    </source>
</reference>
<dbReference type="Pfam" id="PF03717">
    <property type="entry name" value="PBP_dimer"/>
    <property type="match status" value="1"/>
</dbReference>
<dbReference type="Gene3D" id="3.40.710.10">
    <property type="entry name" value="DD-peptidase/beta-lactamase superfamily"/>
    <property type="match status" value="1"/>
</dbReference>
<dbReference type="InterPro" id="IPR036138">
    <property type="entry name" value="PBP_dimer_sf"/>
</dbReference>
<dbReference type="PANTHER" id="PTHR30627">
    <property type="entry name" value="PEPTIDOGLYCAN D,D-TRANSPEPTIDASE"/>
    <property type="match status" value="1"/>
</dbReference>
<gene>
    <name evidence="7" type="ORF">FPY71_08855</name>
</gene>
<evidence type="ECO:0000259" key="5">
    <source>
        <dbReference type="Pfam" id="PF00905"/>
    </source>
</evidence>
<evidence type="ECO:0000313" key="7">
    <source>
        <dbReference type="EMBL" id="KAA0970597.1"/>
    </source>
</evidence>